<dbReference type="Gene3D" id="3.50.50.60">
    <property type="entry name" value="FAD/NAD(P)-binding domain"/>
    <property type="match status" value="1"/>
</dbReference>
<dbReference type="SUPFAM" id="SSF51905">
    <property type="entry name" value="FAD/NAD(P)-binding domain"/>
    <property type="match status" value="1"/>
</dbReference>
<dbReference type="Proteomes" id="UP000593564">
    <property type="component" value="Unassembled WGS sequence"/>
</dbReference>
<gene>
    <name evidence="1" type="ORF">HYC85_009882</name>
</gene>
<name>A0A7J7HIX5_CAMSI</name>
<dbReference type="PANTHER" id="PTHR46313">
    <property type="match status" value="1"/>
</dbReference>
<organism evidence="1 2">
    <name type="scientific">Camellia sinensis</name>
    <name type="common">Tea plant</name>
    <name type="synonym">Thea sinensis</name>
    <dbReference type="NCBI Taxonomy" id="4442"/>
    <lineage>
        <taxon>Eukaryota</taxon>
        <taxon>Viridiplantae</taxon>
        <taxon>Streptophyta</taxon>
        <taxon>Embryophyta</taxon>
        <taxon>Tracheophyta</taxon>
        <taxon>Spermatophyta</taxon>
        <taxon>Magnoliopsida</taxon>
        <taxon>eudicotyledons</taxon>
        <taxon>Gunneridae</taxon>
        <taxon>Pentapetalae</taxon>
        <taxon>asterids</taxon>
        <taxon>Ericales</taxon>
        <taxon>Theaceae</taxon>
        <taxon>Camellia</taxon>
    </lineage>
</organism>
<comment type="caution">
    <text evidence="1">The sequence shown here is derived from an EMBL/GenBank/DDBJ whole genome shotgun (WGS) entry which is preliminary data.</text>
</comment>
<proteinExistence type="predicted"/>
<dbReference type="EMBL" id="JACBKZ010000004">
    <property type="protein sequence ID" value="KAF5951938.1"/>
    <property type="molecule type" value="Genomic_DNA"/>
</dbReference>
<dbReference type="InterPro" id="IPR045892">
    <property type="entry name" value="CrtISO-like"/>
</dbReference>
<dbReference type="GO" id="GO:0016116">
    <property type="term" value="P:carotenoid metabolic process"/>
    <property type="evidence" value="ECO:0007669"/>
    <property type="project" value="InterPro"/>
</dbReference>
<keyword evidence="2" id="KW-1185">Reference proteome</keyword>
<evidence type="ECO:0000313" key="1">
    <source>
        <dbReference type="EMBL" id="KAF5951938.1"/>
    </source>
</evidence>
<reference evidence="1 2" key="2">
    <citation type="submission" date="2020-07" db="EMBL/GenBank/DDBJ databases">
        <title>Genome assembly of wild tea tree DASZ reveals pedigree and selection history of tea varieties.</title>
        <authorList>
            <person name="Zhang W."/>
        </authorList>
    </citation>
    <scope>NUCLEOTIDE SEQUENCE [LARGE SCALE GENOMIC DNA]</scope>
    <source>
        <strain evidence="2">cv. G240</strain>
        <tissue evidence="1">Leaf</tissue>
    </source>
</reference>
<sequence length="300" mass="33724">MGHQGALNATKLLRPFSEIVDSLELKEPFIRNWIDPLSFLLAGVKSNGILSAAMVYMSAEWYKPGYSLEYPNHGTGAVVNALVCGLQKFGGRISFKSHVENIVVENGRAMGDISEDSKIHHIVVNDWERGVDADQNVVLISIPSVLSPDLVPPGKHVLHAYMPGTEPFGLWEGLDRKSAKYKELKAKRSEVLWRAVERAVGLGFDREKCEVKLVGTPLTHRIAISVYFYWAVAHPIWEYHFQDVDWILEFLGVLLEKHLINAVSNRNSSNASRLSLSGNEVRKCLCVYVLMWSELQLSMH</sequence>
<evidence type="ECO:0008006" key="3">
    <source>
        <dbReference type="Google" id="ProtNLM"/>
    </source>
</evidence>
<evidence type="ECO:0000313" key="2">
    <source>
        <dbReference type="Proteomes" id="UP000593564"/>
    </source>
</evidence>
<dbReference type="PANTHER" id="PTHR46313:SF1">
    <property type="entry name" value="FAD_NAD(P)-BINDING OXIDOREDUCTASE FAMILY PROTEIN"/>
    <property type="match status" value="1"/>
</dbReference>
<dbReference type="AlphaFoldDB" id="A0A7J7HIX5"/>
<dbReference type="InterPro" id="IPR036188">
    <property type="entry name" value="FAD/NAD-bd_sf"/>
</dbReference>
<accession>A0A7J7HIX5</accession>
<reference evidence="2" key="1">
    <citation type="journal article" date="2020" name="Nat. Commun.">
        <title>Genome assembly of wild tea tree DASZ reveals pedigree and selection history of tea varieties.</title>
        <authorList>
            <person name="Zhang W."/>
            <person name="Zhang Y."/>
            <person name="Qiu H."/>
            <person name="Guo Y."/>
            <person name="Wan H."/>
            <person name="Zhang X."/>
            <person name="Scossa F."/>
            <person name="Alseekh S."/>
            <person name="Zhang Q."/>
            <person name="Wang P."/>
            <person name="Xu L."/>
            <person name="Schmidt M.H."/>
            <person name="Jia X."/>
            <person name="Li D."/>
            <person name="Zhu A."/>
            <person name="Guo F."/>
            <person name="Chen W."/>
            <person name="Ni D."/>
            <person name="Usadel B."/>
            <person name="Fernie A.R."/>
            <person name="Wen W."/>
        </authorList>
    </citation>
    <scope>NUCLEOTIDE SEQUENCE [LARGE SCALE GENOMIC DNA]</scope>
    <source>
        <strain evidence="2">cv. G240</strain>
    </source>
</reference>
<protein>
    <recommendedName>
        <fullName evidence="3">Amine oxidase domain-containing protein</fullName>
    </recommendedName>
</protein>